<organism evidence="2 3">
    <name type="scientific">Austropuccinia psidii MF-1</name>
    <dbReference type="NCBI Taxonomy" id="1389203"/>
    <lineage>
        <taxon>Eukaryota</taxon>
        <taxon>Fungi</taxon>
        <taxon>Dikarya</taxon>
        <taxon>Basidiomycota</taxon>
        <taxon>Pucciniomycotina</taxon>
        <taxon>Pucciniomycetes</taxon>
        <taxon>Pucciniales</taxon>
        <taxon>Sphaerophragmiaceae</taxon>
        <taxon>Austropuccinia</taxon>
    </lineage>
</organism>
<dbReference type="OrthoDB" id="2517503at2759"/>
<feature type="non-terminal residue" evidence="2">
    <location>
        <position position="1"/>
    </location>
</feature>
<evidence type="ECO:0000256" key="1">
    <source>
        <dbReference type="SAM" id="MobiDB-lite"/>
    </source>
</evidence>
<evidence type="ECO:0000313" key="2">
    <source>
        <dbReference type="EMBL" id="MBW0557144.1"/>
    </source>
</evidence>
<dbReference type="EMBL" id="AVOT02064872">
    <property type="protein sequence ID" value="MBW0557144.1"/>
    <property type="molecule type" value="Genomic_DNA"/>
</dbReference>
<reference evidence="2" key="1">
    <citation type="submission" date="2021-03" db="EMBL/GenBank/DDBJ databases">
        <title>Draft genome sequence of rust myrtle Austropuccinia psidii MF-1, a brazilian biotype.</title>
        <authorList>
            <person name="Quecine M.C."/>
            <person name="Pachon D.M.R."/>
            <person name="Bonatelli M.L."/>
            <person name="Correr F.H."/>
            <person name="Franceschini L.M."/>
            <person name="Leite T.F."/>
            <person name="Margarido G.R.A."/>
            <person name="Almeida C.A."/>
            <person name="Ferrarezi J.A."/>
            <person name="Labate C.A."/>
        </authorList>
    </citation>
    <scope>NUCLEOTIDE SEQUENCE</scope>
    <source>
        <strain evidence="2">MF-1</strain>
    </source>
</reference>
<comment type="caution">
    <text evidence="2">The sequence shown here is derived from an EMBL/GenBank/DDBJ whole genome shotgun (WGS) entry which is preliminary data.</text>
</comment>
<protein>
    <submittedName>
        <fullName evidence="2">Uncharacterized protein</fullName>
    </submittedName>
</protein>
<accession>A0A9Q3J7U4</accession>
<evidence type="ECO:0000313" key="3">
    <source>
        <dbReference type="Proteomes" id="UP000765509"/>
    </source>
</evidence>
<proteinExistence type="predicted"/>
<dbReference type="Proteomes" id="UP000765509">
    <property type="component" value="Unassembled WGS sequence"/>
</dbReference>
<feature type="region of interest" description="Disordered" evidence="1">
    <location>
        <begin position="15"/>
        <end position="50"/>
    </location>
</feature>
<dbReference type="AlphaFoldDB" id="A0A9Q3J7U4"/>
<keyword evidence="3" id="KW-1185">Reference proteome</keyword>
<gene>
    <name evidence="2" type="ORF">O181_096859</name>
</gene>
<sequence>SFGIKEEHAFLTQNPNFSNNCQKQKSKKKTYPKCTNGQHNPKTKHSASECHELKKKNIKSNKAITEDRDFSSTEEYFPTVHLAYNAILLGNEIIADSGCSHHMTSLKLLICNYGELNSTITVASGKQAQILGRG</sequence>
<name>A0A9Q3J7U4_9BASI</name>